<dbReference type="SUPFAM" id="SSF52540">
    <property type="entry name" value="P-loop containing nucleoside triphosphate hydrolases"/>
    <property type="match status" value="1"/>
</dbReference>
<evidence type="ECO:0000313" key="8">
    <source>
        <dbReference type="EMBL" id="CAH3032867.1"/>
    </source>
</evidence>
<dbReference type="CDD" id="cd18025">
    <property type="entry name" value="DEXHc_DDX60"/>
    <property type="match status" value="1"/>
</dbReference>
<evidence type="ECO:0000259" key="6">
    <source>
        <dbReference type="PROSITE" id="PS51192"/>
    </source>
</evidence>
<evidence type="ECO:0000256" key="5">
    <source>
        <dbReference type="SAM" id="MobiDB-lite"/>
    </source>
</evidence>
<evidence type="ECO:0000256" key="3">
    <source>
        <dbReference type="ARBA" id="ARBA00022806"/>
    </source>
</evidence>
<feature type="region of interest" description="Disordered" evidence="5">
    <location>
        <begin position="529"/>
        <end position="583"/>
    </location>
</feature>
<organism evidence="8 9">
    <name type="scientific">Porites evermanni</name>
    <dbReference type="NCBI Taxonomy" id="104178"/>
    <lineage>
        <taxon>Eukaryota</taxon>
        <taxon>Metazoa</taxon>
        <taxon>Cnidaria</taxon>
        <taxon>Anthozoa</taxon>
        <taxon>Hexacorallia</taxon>
        <taxon>Scleractinia</taxon>
        <taxon>Fungiina</taxon>
        <taxon>Poritidae</taxon>
        <taxon>Porites</taxon>
    </lineage>
</organism>
<evidence type="ECO:0000256" key="4">
    <source>
        <dbReference type="ARBA" id="ARBA00022840"/>
    </source>
</evidence>
<sequence>MKKAQVCLDAWQDTRSRDSNSNDMKYPVLLMESVQKITEGFESLLTDRNKKKLAGYMQKLGFEDISAMFYKLNPETGRETGQLSLKETSARFQLEHMGHLLKREERTDPDSRVDNFIPDTWQRELLDAVDNNESAVIVAPTSSGKTYASYYCMEKVLRESNSGVVVYISPTKALVNQVAATIYARFHRKKMPGGRAVYGVFTRDFRYNTLNSQILVTVPECLEILFLSPRRQDWTKNIRYVIFDEVHSLGQEVGAEVWEHLLLLIRCPFLALSATIGNPQDLLNWLQAAQDFREQQDKQDSGKLRKSYRIKLVTCKERYSDLEKNIYLPSPQNGGFSEETMEYEDGYDVTRTDEFVSLHPIFLSIPLLQLKENGFPSDLSLTPRETLQLYDTMLQHWPDKDSLKRLSPEQYFRENKFIHKMHARDYAEELKKEFKSWTDHCGQLKKVKSVIDSLNSLCLTKMTSTDEEWMELDMDSSGKKFILSNYLKLIEQLKAQDKLPALVFSFERKLCRDLAMGLAMQFEEREEALRESTRKLDEKKRLQDEKMSKRTRDATEKEKGKRTSTQRDKLEEAQDEQNLTNLDEPLPNCTLSFTHAIGKERLKQIMNRIWMMKSNHPFKAALRRGISFHHAGLNKKLRSVVEMLFREKYLQVVSATSTLAQGIHMPCKTVVFAGDSPFLNSLMYRQMSGRAGRRGFDPVGNVVFFGVPYRKVQRLMTANIPELVGNFPINVSLVLRLLLMTSRGDDKKDALTKALALLSHPFICQKHPEMKSQIKKHFLFSVELLARLGLINKDTGAPQEMAGLATHLHYHEPSNFVLVSFLQRGLFHEFCEPDENGRFSEDVMRKMVLILSHLFARTFLHASYKRRLSLCSTSKVILEDLPQEFAEALQDYNAQVTKVFGQYLTTVATEHERQRGEENKLPLSGIEFPDQASINLIDEFGIIKSLGRSSIMYSASSSFAALSGNSDLKLPSSSQEDEEDEEDEDDDEVGADTEDASSDTTEEETSDSDEESDEFEDEDKGDDVEPIDLLLKIVRQDVYTDINVVPVLPLRKHDSLGRVQRLNSYALDFFKHGSAKCIEKENRIRAGEVFNVLKDFCLTIKSISCSLEELGPENEPDNVVLAFQQLAEEFGEQFKKQYDYDI</sequence>
<dbReference type="InterPro" id="IPR001650">
    <property type="entry name" value="Helicase_C-like"/>
</dbReference>
<keyword evidence="4" id="KW-0067">ATP-binding</keyword>
<dbReference type="SMART" id="SM00490">
    <property type="entry name" value="HELICc"/>
    <property type="match status" value="1"/>
</dbReference>
<proteinExistence type="predicted"/>
<comment type="caution">
    <text evidence="8">The sequence shown here is derived from an EMBL/GenBank/DDBJ whole genome shotgun (WGS) entry which is preliminary data.</text>
</comment>
<keyword evidence="9" id="KW-1185">Reference proteome</keyword>
<keyword evidence="3" id="KW-0347">Helicase</keyword>
<dbReference type="InterPro" id="IPR014001">
    <property type="entry name" value="Helicase_ATP-bd"/>
</dbReference>
<dbReference type="Pfam" id="PF26076">
    <property type="entry name" value="WHD_DDX60"/>
    <property type="match status" value="1"/>
</dbReference>
<dbReference type="CDD" id="cd18795">
    <property type="entry name" value="SF2_C_Ski2"/>
    <property type="match status" value="1"/>
</dbReference>
<dbReference type="Pfam" id="PF00270">
    <property type="entry name" value="DEAD"/>
    <property type="match status" value="1"/>
</dbReference>
<feature type="domain" description="Helicase ATP-binding" evidence="6">
    <location>
        <begin position="126"/>
        <end position="294"/>
    </location>
</feature>
<dbReference type="Proteomes" id="UP001159427">
    <property type="component" value="Unassembled WGS sequence"/>
</dbReference>
<gene>
    <name evidence="8" type="ORF">PEVE_00039158</name>
</gene>
<reference evidence="8 9" key="1">
    <citation type="submission" date="2022-05" db="EMBL/GenBank/DDBJ databases">
        <authorList>
            <consortium name="Genoscope - CEA"/>
            <person name="William W."/>
        </authorList>
    </citation>
    <scope>NUCLEOTIDE SEQUENCE [LARGE SCALE GENOMIC DNA]</scope>
</reference>
<feature type="region of interest" description="Disordered" evidence="5">
    <location>
        <begin position="964"/>
        <end position="1021"/>
    </location>
</feature>
<keyword evidence="1" id="KW-0547">Nucleotide-binding</keyword>
<dbReference type="InterPro" id="IPR059032">
    <property type="entry name" value="WHD_DDX60"/>
</dbReference>
<dbReference type="InterPro" id="IPR011545">
    <property type="entry name" value="DEAD/DEAH_box_helicase_dom"/>
</dbReference>
<keyword evidence="2" id="KW-0378">Hydrolase</keyword>
<dbReference type="InterPro" id="IPR027417">
    <property type="entry name" value="P-loop_NTPase"/>
</dbReference>
<dbReference type="SMART" id="SM00487">
    <property type="entry name" value="DEXDc"/>
    <property type="match status" value="1"/>
</dbReference>
<dbReference type="Pfam" id="PF26167">
    <property type="entry name" value="TPR_DDX60"/>
    <property type="match status" value="1"/>
</dbReference>
<evidence type="ECO:0000256" key="2">
    <source>
        <dbReference type="ARBA" id="ARBA00022801"/>
    </source>
</evidence>
<accession>A0ABN8MSG0</accession>
<dbReference type="PANTHER" id="PTHR44533">
    <property type="entry name" value="DEAD/H RNA HELICASE, PUTATIVE-RELATED"/>
    <property type="match status" value="1"/>
</dbReference>
<feature type="compositionally biased region" description="Acidic residues" evidence="5">
    <location>
        <begin position="975"/>
        <end position="1021"/>
    </location>
</feature>
<dbReference type="InterPro" id="IPR052431">
    <property type="entry name" value="SKI2_subfamily_helicases"/>
</dbReference>
<protein>
    <recommendedName>
        <fullName evidence="10">ATP-dependent RNA helicase DDX60</fullName>
    </recommendedName>
</protein>
<evidence type="ECO:0000256" key="1">
    <source>
        <dbReference type="ARBA" id="ARBA00022741"/>
    </source>
</evidence>
<evidence type="ECO:0008006" key="10">
    <source>
        <dbReference type="Google" id="ProtNLM"/>
    </source>
</evidence>
<dbReference type="PROSITE" id="PS51194">
    <property type="entry name" value="HELICASE_CTER"/>
    <property type="match status" value="1"/>
</dbReference>
<dbReference type="PROSITE" id="PS51192">
    <property type="entry name" value="HELICASE_ATP_BIND_1"/>
    <property type="match status" value="1"/>
</dbReference>
<name>A0ABN8MSG0_9CNID</name>
<feature type="domain" description="Helicase C-terminal" evidence="7">
    <location>
        <begin position="574"/>
        <end position="735"/>
    </location>
</feature>
<dbReference type="Pfam" id="PF00271">
    <property type="entry name" value="Helicase_C"/>
    <property type="match status" value="1"/>
</dbReference>
<evidence type="ECO:0000259" key="7">
    <source>
        <dbReference type="PROSITE" id="PS51194"/>
    </source>
</evidence>
<feature type="compositionally biased region" description="Basic and acidic residues" evidence="5">
    <location>
        <begin position="529"/>
        <end position="572"/>
    </location>
</feature>
<feature type="compositionally biased region" description="Polar residues" evidence="5">
    <location>
        <begin position="964"/>
        <end position="974"/>
    </location>
</feature>
<dbReference type="PANTHER" id="PTHR44533:SF4">
    <property type="entry name" value="DEAD_H RNA HELICASE, PUTATIVE-RELATED"/>
    <property type="match status" value="1"/>
</dbReference>
<dbReference type="EMBL" id="CALNXI010000684">
    <property type="protein sequence ID" value="CAH3032867.1"/>
    <property type="molecule type" value="Genomic_DNA"/>
</dbReference>
<dbReference type="Gene3D" id="3.40.50.300">
    <property type="entry name" value="P-loop containing nucleotide triphosphate hydrolases"/>
    <property type="match status" value="2"/>
</dbReference>
<evidence type="ECO:0000313" key="9">
    <source>
        <dbReference type="Proteomes" id="UP001159427"/>
    </source>
</evidence>